<sequence>MDQGTWTPAPTSYAYQWYRNGKWCHGATRSTYRLTTSDRGRDITVEVTAKKIGCTTGTATTKKVLVS</sequence>
<dbReference type="Gene3D" id="2.60.40.2700">
    <property type="match status" value="1"/>
</dbReference>
<proteinExistence type="predicted"/>
<evidence type="ECO:0000313" key="1">
    <source>
        <dbReference type="EMBL" id="WTZ07109.1"/>
    </source>
</evidence>
<name>A0AAU3HPL4_9ACTN</name>
<protein>
    <submittedName>
        <fullName evidence="1">Glycoside hydrolase Chb</fullName>
    </submittedName>
</protein>
<accession>A0AAU3HPL4</accession>
<reference evidence="1" key="1">
    <citation type="submission" date="2022-10" db="EMBL/GenBank/DDBJ databases">
        <title>The complete genomes of actinobacterial strains from the NBC collection.</title>
        <authorList>
            <person name="Joergensen T.S."/>
            <person name="Alvarez Arevalo M."/>
            <person name="Sterndorff E.B."/>
            <person name="Faurdal D."/>
            <person name="Vuksanovic O."/>
            <person name="Mourched A.-S."/>
            <person name="Charusanti P."/>
            <person name="Shaw S."/>
            <person name="Blin K."/>
            <person name="Weber T."/>
        </authorList>
    </citation>
    <scope>NUCLEOTIDE SEQUENCE</scope>
    <source>
        <strain evidence="1">NBC_01393</strain>
    </source>
</reference>
<dbReference type="GO" id="GO:0016787">
    <property type="term" value="F:hydrolase activity"/>
    <property type="evidence" value="ECO:0007669"/>
    <property type="project" value="UniProtKB-KW"/>
</dbReference>
<organism evidence="1">
    <name type="scientific">Streptomyces sp. NBC_01393</name>
    <dbReference type="NCBI Taxonomy" id="2903851"/>
    <lineage>
        <taxon>Bacteria</taxon>
        <taxon>Bacillati</taxon>
        <taxon>Actinomycetota</taxon>
        <taxon>Actinomycetes</taxon>
        <taxon>Kitasatosporales</taxon>
        <taxon>Streptomycetaceae</taxon>
        <taxon>Streptomyces</taxon>
    </lineage>
</organism>
<dbReference type="AlphaFoldDB" id="A0AAU3HPL4"/>
<keyword evidence="1" id="KW-0378">Hydrolase</keyword>
<gene>
    <name evidence="1" type="ORF">OG699_03315</name>
</gene>
<dbReference type="EMBL" id="CP109546">
    <property type="protein sequence ID" value="WTZ07109.1"/>
    <property type="molecule type" value="Genomic_DNA"/>
</dbReference>